<protein>
    <submittedName>
        <fullName evidence="1">4381_t:CDS:1</fullName>
    </submittedName>
</protein>
<sequence>EPSQRTSLQTHQITRYWPKRMLKHCGGEDLEVHCGRLLSKYRQYRHCKGNEKNKNIQMMDGSTGDEGKFPSCSRKVLHRLFHHHQIDGTAQRISNPKLEEKSAANGEEEGEGLLSKMSTCTSLSNGNNYLLSIRGVAKCGHGRGKGLLLIVTASALASPEASSARKL</sequence>
<proteinExistence type="predicted"/>
<dbReference type="Proteomes" id="UP000789525">
    <property type="component" value="Unassembled WGS sequence"/>
</dbReference>
<reference evidence="1" key="1">
    <citation type="submission" date="2021-06" db="EMBL/GenBank/DDBJ databases">
        <authorList>
            <person name="Kallberg Y."/>
            <person name="Tangrot J."/>
            <person name="Rosling A."/>
        </authorList>
    </citation>
    <scope>NUCLEOTIDE SEQUENCE</scope>
    <source>
        <strain evidence="1">CL356</strain>
    </source>
</reference>
<evidence type="ECO:0000313" key="1">
    <source>
        <dbReference type="EMBL" id="CAG8683105.1"/>
    </source>
</evidence>
<organism evidence="1 2">
    <name type="scientific">Acaulospora colombiana</name>
    <dbReference type="NCBI Taxonomy" id="27376"/>
    <lineage>
        <taxon>Eukaryota</taxon>
        <taxon>Fungi</taxon>
        <taxon>Fungi incertae sedis</taxon>
        <taxon>Mucoromycota</taxon>
        <taxon>Glomeromycotina</taxon>
        <taxon>Glomeromycetes</taxon>
        <taxon>Diversisporales</taxon>
        <taxon>Acaulosporaceae</taxon>
        <taxon>Acaulospora</taxon>
    </lineage>
</organism>
<gene>
    <name evidence="1" type="ORF">ACOLOM_LOCUS9425</name>
</gene>
<dbReference type="EMBL" id="CAJVPT010027320">
    <property type="protein sequence ID" value="CAG8683105.1"/>
    <property type="molecule type" value="Genomic_DNA"/>
</dbReference>
<feature type="non-terminal residue" evidence="1">
    <location>
        <position position="1"/>
    </location>
</feature>
<accession>A0ACA9NZ44</accession>
<keyword evidence="2" id="KW-1185">Reference proteome</keyword>
<evidence type="ECO:0000313" key="2">
    <source>
        <dbReference type="Proteomes" id="UP000789525"/>
    </source>
</evidence>
<name>A0ACA9NZ44_9GLOM</name>
<comment type="caution">
    <text evidence="1">The sequence shown here is derived from an EMBL/GenBank/DDBJ whole genome shotgun (WGS) entry which is preliminary data.</text>
</comment>